<dbReference type="Proteomes" id="UP001178507">
    <property type="component" value="Unassembled WGS sequence"/>
</dbReference>
<sequence length="334" mass="38124">MFHPFQGDVFHRFTRFTRSTWPRACFPRRPSRLRSEMDKPDKLNLAFAEFGLRVELSKRICAPQYFYGLSTGFKLAGMLPIEPRLKPLGSTSIHYAEKANTLARCHSFSGYIPYFLQDDCQVPPSSSSNETPSDIEGEPVLPVWPDTDDEQEGSESLPLVAVPCEYGAWPQWPVSWPDAQRQMPIGEKVVEGFGRALKQAADEAPPPSYQSCFDSEVPEVNIKQCVRDLHRNASCRPICFVYAFVYLCRASELNPGKVELNHRTVHRLLLAAITLAARRHQPKLFEIEWYGQVGNIRIDELHDLEAKLLELLHWDVEVCTKSFKRIFQLLSQAA</sequence>
<dbReference type="GO" id="GO:0019901">
    <property type="term" value="F:protein kinase binding"/>
    <property type="evidence" value="ECO:0007669"/>
    <property type="project" value="InterPro"/>
</dbReference>
<keyword evidence="2" id="KW-1185">Reference proteome</keyword>
<dbReference type="PANTHER" id="PTHR15615:SF108">
    <property type="entry name" value="PROTEIN CNPPD1"/>
    <property type="match status" value="1"/>
</dbReference>
<accession>A0AA36NFB3</accession>
<evidence type="ECO:0000313" key="1">
    <source>
        <dbReference type="EMBL" id="CAJ1404209.1"/>
    </source>
</evidence>
<dbReference type="PANTHER" id="PTHR15615">
    <property type="match status" value="1"/>
</dbReference>
<dbReference type="InterPro" id="IPR013922">
    <property type="entry name" value="Cyclin_PHO80-like"/>
</dbReference>
<gene>
    <name evidence="1" type="ORF">EVOR1521_LOCUS26706</name>
</gene>
<dbReference type="EMBL" id="CAUJNA010003529">
    <property type="protein sequence ID" value="CAJ1404209.1"/>
    <property type="molecule type" value="Genomic_DNA"/>
</dbReference>
<dbReference type="AlphaFoldDB" id="A0AA36NFB3"/>
<reference evidence="1" key="1">
    <citation type="submission" date="2023-08" db="EMBL/GenBank/DDBJ databases">
        <authorList>
            <person name="Chen Y."/>
            <person name="Shah S."/>
            <person name="Dougan E. K."/>
            <person name="Thang M."/>
            <person name="Chan C."/>
        </authorList>
    </citation>
    <scope>NUCLEOTIDE SEQUENCE</scope>
</reference>
<protein>
    <submittedName>
        <fullName evidence="1">Uncharacterized protein</fullName>
    </submittedName>
</protein>
<dbReference type="Pfam" id="PF08613">
    <property type="entry name" value="Cyclin"/>
    <property type="match status" value="1"/>
</dbReference>
<organism evidence="1 2">
    <name type="scientific">Effrenium voratum</name>
    <dbReference type="NCBI Taxonomy" id="2562239"/>
    <lineage>
        <taxon>Eukaryota</taxon>
        <taxon>Sar</taxon>
        <taxon>Alveolata</taxon>
        <taxon>Dinophyceae</taxon>
        <taxon>Suessiales</taxon>
        <taxon>Symbiodiniaceae</taxon>
        <taxon>Effrenium</taxon>
    </lineage>
</organism>
<dbReference type="Gene3D" id="1.10.472.10">
    <property type="entry name" value="Cyclin-like"/>
    <property type="match status" value="1"/>
</dbReference>
<dbReference type="InterPro" id="IPR036915">
    <property type="entry name" value="Cyclin-like_sf"/>
</dbReference>
<evidence type="ECO:0000313" key="2">
    <source>
        <dbReference type="Proteomes" id="UP001178507"/>
    </source>
</evidence>
<name>A0AA36NFB3_9DINO</name>
<dbReference type="SUPFAM" id="SSF47954">
    <property type="entry name" value="Cyclin-like"/>
    <property type="match status" value="1"/>
</dbReference>
<proteinExistence type="predicted"/>
<comment type="caution">
    <text evidence="1">The sequence shown here is derived from an EMBL/GenBank/DDBJ whole genome shotgun (WGS) entry which is preliminary data.</text>
</comment>